<dbReference type="GO" id="GO:0050545">
    <property type="term" value="F:sulfopyruvate decarboxylase activity"/>
    <property type="evidence" value="ECO:0007669"/>
    <property type="project" value="TreeGrafter"/>
</dbReference>
<dbReference type="Gene3D" id="3.90.1560.10">
    <property type="entry name" value="ComB-like"/>
    <property type="match status" value="1"/>
</dbReference>
<dbReference type="InterPro" id="IPR036702">
    <property type="entry name" value="ComB-like_sf"/>
</dbReference>
<evidence type="ECO:0000256" key="2">
    <source>
        <dbReference type="ARBA" id="ARBA00009997"/>
    </source>
</evidence>
<dbReference type="PANTHER" id="PTHR37311">
    <property type="entry name" value="2-PHOSPHOSULFOLACTATE PHOSPHATASE-RELATED"/>
    <property type="match status" value="1"/>
</dbReference>
<keyword evidence="9" id="KW-1185">Reference proteome</keyword>
<evidence type="ECO:0000313" key="8">
    <source>
        <dbReference type="EMBL" id="QDU29487.1"/>
    </source>
</evidence>
<dbReference type="GO" id="GO:0000287">
    <property type="term" value="F:magnesium ion binding"/>
    <property type="evidence" value="ECO:0007669"/>
    <property type="project" value="InterPro"/>
</dbReference>
<evidence type="ECO:0000313" key="9">
    <source>
        <dbReference type="Proteomes" id="UP000315017"/>
    </source>
</evidence>
<evidence type="ECO:0000256" key="7">
    <source>
        <dbReference type="ARBA" id="ARBA00033711"/>
    </source>
</evidence>
<keyword evidence="6" id="KW-0460">Magnesium</keyword>
<protein>
    <recommendedName>
        <fullName evidence="4">Probable 2-phosphosulfolactate phosphatase</fullName>
        <ecNumber evidence="3">3.1.3.71</ecNumber>
    </recommendedName>
</protein>
<keyword evidence="5 8" id="KW-0378">Hydrolase</keyword>
<dbReference type="EC" id="3.1.3.71" evidence="3"/>
<dbReference type="PANTHER" id="PTHR37311:SF1">
    <property type="entry name" value="2-PHOSPHOSULFOLACTATE PHOSPHATASE-RELATED"/>
    <property type="match status" value="1"/>
</dbReference>
<comment type="similarity">
    <text evidence="2">Belongs to the ComB family.</text>
</comment>
<reference evidence="8 9" key="1">
    <citation type="submission" date="2019-02" db="EMBL/GenBank/DDBJ databases">
        <title>Deep-cultivation of Planctomycetes and their phenomic and genomic characterization uncovers novel biology.</title>
        <authorList>
            <person name="Wiegand S."/>
            <person name="Jogler M."/>
            <person name="Boedeker C."/>
            <person name="Pinto D."/>
            <person name="Vollmers J."/>
            <person name="Rivas-Marin E."/>
            <person name="Kohn T."/>
            <person name="Peeters S.H."/>
            <person name="Heuer A."/>
            <person name="Rast P."/>
            <person name="Oberbeckmann S."/>
            <person name="Bunk B."/>
            <person name="Jeske O."/>
            <person name="Meyerdierks A."/>
            <person name="Storesund J.E."/>
            <person name="Kallscheuer N."/>
            <person name="Luecker S."/>
            <person name="Lage O.M."/>
            <person name="Pohl T."/>
            <person name="Merkel B.J."/>
            <person name="Hornburger P."/>
            <person name="Mueller R.-W."/>
            <person name="Bruemmer F."/>
            <person name="Labrenz M."/>
            <person name="Spormann A.M."/>
            <person name="Op den Camp H."/>
            <person name="Overmann J."/>
            <person name="Amann R."/>
            <person name="Jetten M.S.M."/>
            <person name="Mascher T."/>
            <person name="Medema M.H."/>
            <person name="Devos D.P."/>
            <person name="Kaster A.-K."/>
            <person name="Ovreas L."/>
            <person name="Rohde M."/>
            <person name="Galperin M.Y."/>
            <person name="Jogler C."/>
        </authorList>
    </citation>
    <scope>NUCLEOTIDE SEQUENCE [LARGE SCALE GENOMIC DNA]</scope>
    <source>
        <strain evidence="8 9">ETA_A8</strain>
    </source>
</reference>
<comment type="cofactor">
    <cofactor evidence="1">
        <name>Mg(2+)</name>
        <dbReference type="ChEBI" id="CHEBI:18420"/>
    </cofactor>
</comment>
<name>A0A517YGY1_9BACT</name>
<proteinExistence type="inferred from homology"/>
<dbReference type="AlphaFoldDB" id="A0A517YGY1"/>
<dbReference type="GO" id="GO:0050532">
    <property type="term" value="F:2-phosphosulfolactate phosphatase activity"/>
    <property type="evidence" value="ECO:0007669"/>
    <property type="project" value="UniProtKB-EC"/>
</dbReference>
<sequence length="304" mass="31911">MHVSLMSDVAKLVHDHELRYDVSTMCSLPELMAKQFLSSGRNLIVIDTFRNVSSITVALAAGALDVMLFGKGRENLEMLKAEAASYSGLKLLAGEFEGQPIPGFDCGNSPLDFSVERVSGRRIYYSSTNGGAAVQSALSLTKKELVLGCILNGAAIGRAIASGHLPLPLMIVCAGFRGGFAIEDCLTAGQILLVARSHGADLGILDDCSCAAMELAKARFGETGNVLEPRKLAYELAQSRCGSVLTTLGLGADIAAAIDGTGLDPAIVIGANDCIPIIDRRSSPPRIIAAPSFGSFSSNPRKPR</sequence>
<dbReference type="KEGG" id="aagg:ETAA8_45970"/>
<evidence type="ECO:0000256" key="1">
    <source>
        <dbReference type="ARBA" id="ARBA00001946"/>
    </source>
</evidence>
<evidence type="ECO:0000256" key="5">
    <source>
        <dbReference type="ARBA" id="ARBA00022801"/>
    </source>
</evidence>
<evidence type="ECO:0000256" key="3">
    <source>
        <dbReference type="ARBA" id="ARBA00012953"/>
    </source>
</evidence>
<comment type="catalytic activity">
    <reaction evidence="7">
        <text>(2R)-O-phospho-3-sulfolactate + H2O = (2R)-3-sulfolactate + phosphate</text>
        <dbReference type="Rhea" id="RHEA:23416"/>
        <dbReference type="ChEBI" id="CHEBI:15377"/>
        <dbReference type="ChEBI" id="CHEBI:15597"/>
        <dbReference type="ChEBI" id="CHEBI:43474"/>
        <dbReference type="ChEBI" id="CHEBI:58738"/>
        <dbReference type="EC" id="3.1.3.71"/>
    </reaction>
</comment>
<dbReference type="InterPro" id="IPR005238">
    <property type="entry name" value="ComB-like"/>
</dbReference>
<evidence type="ECO:0000256" key="4">
    <source>
        <dbReference type="ARBA" id="ARBA00021948"/>
    </source>
</evidence>
<dbReference type="Proteomes" id="UP000315017">
    <property type="component" value="Chromosome"/>
</dbReference>
<accession>A0A517YGY1</accession>
<evidence type="ECO:0000256" key="6">
    <source>
        <dbReference type="ARBA" id="ARBA00022842"/>
    </source>
</evidence>
<gene>
    <name evidence="8" type="primary">comB_2</name>
    <name evidence="8" type="ORF">ETAA8_45970</name>
</gene>
<dbReference type="EMBL" id="CP036274">
    <property type="protein sequence ID" value="QDU29487.1"/>
    <property type="molecule type" value="Genomic_DNA"/>
</dbReference>
<organism evidence="8 9">
    <name type="scientific">Anatilimnocola aggregata</name>
    <dbReference type="NCBI Taxonomy" id="2528021"/>
    <lineage>
        <taxon>Bacteria</taxon>
        <taxon>Pseudomonadati</taxon>
        <taxon>Planctomycetota</taxon>
        <taxon>Planctomycetia</taxon>
        <taxon>Pirellulales</taxon>
        <taxon>Pirellulaceae</taxon>
        <taxon>Anatilimnocola</taxon>
    </lineage>
</organism>
<dbReference type="OrthoDB" id="4913at2"/>
<dbReference type="SUPFAM" id="SSF142823">
    <property type="entry name" value="ComB-like"/>
    <property type="match status" value="1"/>
</dbReference>
<dbReference type="Pfam" id="PF04029">
    <property type="entry name" value="2-ph_phosp"/>
    <property type="match status" value="1"/>
</dbReference>
<dbReference type="RefSeq" id="WP_145093349.1">
    <property type="nucleotide sequence ID" value="NZ_CP036274.1"/>
</dbReference>